<gene>
    <name evidence="2" type="ORF">SAMN02746066_00123</name>
</gene>
<name>A0A1M7EQP6_9FIRM</name>
<dbReference type="Proteomes" id="UP000184038">
    <property type="component" value="Unassembled WGS sequence"/>
</dbReference>
<evidence type="ECO:0000313" key="2">
    <source>
        <dbReference type="EMBL" id="SHL93913.1"/>
    </source>
</evidence>
<dbReference type="RefSeq" id="WP_073281696.1">
    <property type="nucleotide sequence ID" value="NZ_FRCP01000005.1"/>
</dbReference>
<feature type="domain" description="tRNA(Ile)-lysidine/2-thiocytidine synthase N-terminal" evidence="1">
    <location>
        <begin position="98"/>
        <end position="187"/>
    </location>
</feature>
<protein>
    <submittedName>
        <fullName evidence="2">tRNA(Ile)-lysidine synthase TilS/MesJ</fullName>
    </submittedName>
</protein>
<dbReference type="PANTHER" id="PTHR43686">
    <property type="entry name" value="SULFURTRANSFERASE-RELATED"/>
    <property type="match status" value="1"/>
</dbReference>
<dbReference type="AlphaFoldDB" id="A0A1M7EQP6"/>
<dbReference type="Pfam" id="PF01171">
    <property type="entry name" value="ATP_bind_3"/>
    <property type="match status" value="1"/>
</dbReference>
<dbReference type="PANTHER" id="PTHR43686:SF1">
    <property type="entry name" value="AMINOTRAN_5 DOMAIN-CONTAINING PROTEIN"/>
    <property type="match status" value="1"/>
</dbReference>
<dbReference type="InterPro" id="IPR011063">
    <property type="entry name" value="TilS/TtcA_N"/>
</dbReference>
<evidence type="ECO:0000313" key="3">
    <source>
        <dbReference type="Proteomes" id="UP000184038"/>
    </source>
</evidence>
<dbReference type="STRING" id="1120996.SAMN02746066_00123"/>
<dbReference type="SUPFAM" id="SSF52402">
    <property type="entry name" value="Adenine nucleotide alpha hydrolases-like"/>
    <property type="match status" value="1"/>
</dbReference>
<dbReference type="EMBL" id="FRCP01000005">
    <property type="protein sequence ID" value="SHL93913.1"/>
    <property type="molecule type" value="Genomic_DNA"/>
</dbReference>
<keyword evidence="3" id="KW-1185">Reference proteome</keyword>
<dbReference type="InterPro" id="IPR014729">
    <property type="entry name" value="Rossmann-like_a/b/a_fold"/>
</dbReference>
<sequence>MGCCKAIERTIITTYRKSIWRKFIEAIEEYDLIHEGDRIAVCITGDRDSLLLAKCMQEFKLHGSTDIELEFFVPTIGYNKHNCLEIMEYAKAIEIPVVMTEHVKELGCNKIALCHHFNNVIETILMGILYNGQVGTMMPKLHNQNYEGLEVIRPLYLVKEEAILRWSERNELRFFPCEYAFSKSFQRDEDDNLYIKRADVKDLIKRLLLINPNIDMNIFKSMYNVNLDTMISYEKEGFTHHFLDNYESK</sequence>
<dbReference type="Gene3D" id="3.40.50.620">
    <property type="entry name" value="HUPs"/>
    <property type="match status" value="2"/>
</dbReference>
<proteinExistence type="predicted"/>
<reference evidence="2 3" key="1">
    <citation type="submission" date="2016-11" db="EMBL/GenBank/DDBJ databases">
        <authorList>
            <person name="Jaros S."/>
            <person name="Januszkiewicz K."/>
            <person name="Wedrychowicz H."/>
        </authorList>
    </citation>
    <scope>NUCLEOTIDE SEQUENCE [LARGE SCALE GENOMIC DNA]</scope>
    <source>
        <strain evidence="2 3">DSM 15930</strain>
    </source>
</reference>
<accession>A0A1M7EQP6</accession>
<organism evidence="2 3">
    <name type="scientific">Anaerosporobacter mobilis DSM 15930</name>
    <dbReference type="NCBI Taxonomy" id="1120996"/>
    <lineage>
        <taxon>Bacteria</taxon>
        <taxon>Bacillati</taxon>
        <taxon>Bacillota</taxon>
        <taxon>Clostridia</taxon>
        <taxon>Lachnospirales</taxon>
        <taxon>Lachnospiraceae</taxon>
        <taxon>Anaerosporobacter</taxon>
    </lineage>
</organism>
<evidence type="ECO:0000259" key="1">
    <source>
        <dbReference type="Pfam" id="PF01171"/>
    </source>
</evidence>